<organism evidence="1 2">
    <name type="scientific">Staphylococcus piscifermentans</name>
    <dbReference type="NCBI Taxonomy" id="70258"/>
    <lineage>
        <taxon>Bacteria</taxon>
        <taxon>Bacillati</taxon>
        <taxon>Bacillota</taxon>
        <taxon>Bacilli</taxon>
        <taxon>Bacillales</taxon>
        <taxon>Staphylococcaceae</taxon>
        <taxon>Staphylococcus</taxon>
    </lineage>
</organism>
<accession>A0A512QLV7</accession>
<dbReference type="EMBL" id="BKAR01000010">
    <property type="protein sequence ID" value="GEP84426.1"/>
    <property type="molecule type" value="Genomic_DNA"/>
</dbReference>
<evidence type="ECO:0000313" key="2">
    <source>
        <dbReference type="Proteomes" id="UP000321736"/>
    </source>
</evidence>
<name>A0A512QLV7_9STAP</name>
<dbReference type="Proteomes" id="UP000321736">
    <property type="component" value="Unassembled WGS sequence"/>
</dbReference>
<sequence length="73" mass="8327">MTHIISKSITIYSKNKIFFKTGTANKLGWDDEIILIYYSVPSSAFFMSVKTAKRVNGNTRPRENALVLRIVKC</sequence>
<evidence type="ECO:0000313" key="1">
    <source>
        <dbReference type="EMBL" id="GEP84426.1"/>
    </source>
</evidence>
<keyword evidence="2" id="KW-1185">Reference proteome</keyword>
<protein>
    <submittedName>
        <fullName evidence="1">Uncharacterized protein</fullName>
    </submittedName>
</protein>
<proteinExistence type="predicted"/>
<reference evidence="1 2" key="1">
    <citation type="submission" date="2019-07" db="EMBL/GenBank/DDBJ databases">
        <title>Whole genome shotgun sequence of Staphylococcus piscifermentans NBRC 109625.</title>
        <authorList>
            <person name="Hosoyama A."/>
            <person name="Uohara A."/>
            <person name="Ohji S."/>
            <person name="Ichikawa N."/>
        </authorList>
    </citation>
    <scope>NUCLEOTIDE SEQUENCE [LARGE SCALE GENOMIC DNA]</scope>
    <source>
        <strain evidence="1 2">NBRC 109625</strain>
    </source>
</reference>
<gene>
    <name evidence="1" type="ORF">SPI02_10110</name>
</gene>
<dbReference type="AlphaFoldDB" id="A0A512QLV7"/>
<comment type="caution">
    <text evidence="1">The sequence shown here is derived from an EMBL/GenBank/DDBJ whole genome shotgun (WGS) entry which is preliminary data.</text>
</comment>